<evidence type="ECO:0000259" key="1">
    <source>
        <dbReference type="PROSITE" id="PS50937"/>
    </source>
</evidence>
<dbReference type="Pfam" id="PF13411">
    <property type="entry name" value="MerR_1"/>
    <property type="match status" value="1"/>
</dbReference>
<evidence type="ECO:0000313" key="2">
    <source>
        <dbReference type="EMBL" id="OIP87240.1"/>
    </source>
</evidence>
<dbReference type="InterPro" id="IPR010093">
    <property type="entry name" value="SinI_DNA-bd"/>
</dbReference>
<sequence>MDNLLSISEAAALLKVHTETLRRWDNEKILTAIRINERGDRRYRESDLQEFMKINSKLIKYEQKIIYKGYEIEWYDNAGFKSMQANFGLIGKLVVKSKEIDFVGFAFTVSALTLFSRTDQEEGVDDLAVKKIKEYIDKNKIGDGDIYTFEFIGNAFIEIQNPNWWESKYSKALVGGLRIEASHSCPIDSKDTGWRVILTFKSKNGGVWLSTPFGPKNDHIEYFVWIDSKELVSKGYPNTAKGAEVLAVEFGINRFNEAKDRSGNSSITEIREKNSAFINGQWIKDSLLPERI</sequence>
<dbReference type="Proteomes" id="UP000182344">
    <property type="component" value="Unassembled WGS sequence"/>
</dbReference>
<dbReference type="SUPFAM" id="SSF46955">
    <property type="entry name" value="Putative DNA-binding domain"/>
    <property type="match status" value="1"/>
</dbReference>
<feature type="domain" description="HTH merR-type" evidence="1">
    <location>
        <begin position="4"/>
        <end position="49"/>
    </location>
</feature>
<dbReference type="STRING" id="1805376.AUK05_01765"/>
<dbReference type="InterPro" id="IPR000551">
    <property type="entry name" value="MerR-type_HTH_dom"/>
</dbReference>
<dbReference type="Gene3D" id="1.10.1660.10">
    <property type="match status" value="1"/>
</dbReference>
<reference evidence="2 3" key="1">
    <citation type="journal article" date="2016" name="Environ. Microbiol.">
        <title>Genomic resolution of a cold subsurface aquifer community provides metabolic insights for novel microbes adapted to high CO concentrations.</title>
        <authorList>
            <person name="Probst A.J."/>
            <person name="Castelle C.J."/>
            <person name="Singh A."/>
            <person name="Brown C.T."/>
            <person name="Anantharaman K."/>
            <person name="Sharon I."/>
            <person name="Hug L.A."/>
            <person name="Burstein D."/>
            <person name="Emerson J.B."/>
            <person name="Thomas B.C."/>
            <person name="Banfield J.F."/>
        </authorList>
    </citation>
    <scope>NUCLEOTIDE SEQUENCE [LARGE SCALE GENOMIC DNA]</scope>
    <source>
        <strain evidence="2">CG2_30_35_20</strain>
    </source>
</reference>
<organism evidence="2 3">
    <name type="scientific">Candidatus Shapirobacteria bacterium CG2_30_35_20</name>
    <dbReference type="NCBI Taxonomy" id="1805376"/>
    <lineage>
        <taxon>Bacteria</taxon>
        <taxon>Candidatus Shapironibacteriota</taxon>
    </lineage>
</organism>
<evidence type="ECO:0000313" key="3">
    <source>
        <dbReference type="Proteomes" id="UP000182344"/>
    </source>
</evidence>
<dbReference type="PROSITE" id="PS50937">
    <property type="entry name" value="HTH_MERR_2"/>
    <property type="match status" value="1"/>
</dbReference>
<dbReference type="AlphaFoldDB" id="A0A1J5I7P6"/>
<dbReference type="GO" id="GO:0003677">
    <property type="term" value="F:DNA binding"/>
    <property type="evidence" value="ECO:0007669"/>
    <property type="project" value="InterPro"/>
</dbReference>
<dbReference type="GO" id="GO:0006355">
    <property type="term" value="P:regulation of DNA-templated transcription"/>
    <property type="evidence" value="ECO:0007669"/>
    <property type="project" value="InterPro"/>
</dbReference>
<name>A0A1J5I7P6_9BACT</name>
<dbReference type="CDD" id="cd04762">
    <property type="entry name" value="HTH_MerR-trunc"/>
    <property type="match status" value="1"/>
</dbReference>
<proteinExistence type="predicted"/>
<accession>A0A1J5I7P6</accession>
<gene>
    <name evidence="2" type="ORF">AUK05_01765</name>
</gene>
<dbReference type="NCBIfam" id="TIGR01764">
    <property type="entry name" value="excise"/>
    <property type="match status" value="1"/>
</dbReference>
<protein>
    <recommendedName>
        <fullName evidence="1">HTH merR-type domain-containing protein</fullName>
    </recommendedName>
</protein>
<comment type="caution">
    <text evidence="2">The sequence shown here is derived from an EMBL/GenBank/DDBJ whole genome shotgun (WGS) entry which is preliminary data.</text>
</comment>
<dbReference type="SMART" id="SM00422">
    <property type="entry name" value="HTH_MERR"/>
    <property type="match status" value="1"/>
</dbReference>
<dbReference type="InterPro" id="IPR009061">
    <property type="entry name" value="DNA-bd_dom_put_sf"/>
</dbReference>
<dbReference type="EMBL" id="MNZO01000024">
    <property type="protein sequence ID" value="OIP87240.1"/>
    <property type="molecule type" value="Genomic_DNA"/>
</dbReference>